<feature type="compositionally biased region" description="Polar residues" evidence="1">
    <location>
        <begin position="18"/>
        <end position="27"/>
    </location>
</feature>
<evidence type="ECO:0000313" key="2">
    <source>
        <dbReference type="EnsemblMetazoa" id="XP_038049421.1"/>
    </source>
</evidence>
<feature type="region of interest" description="Disordered" evidence="1">
    <location>
        <begin position="1"/>
        <end position="40"/>
    </location>
</feature>
<sequence length="200" mass="22363">METLQEYSAAAEMDSLSLPKQQTQHAQPVSGEGQGQAEFDPDRADFLEQSIPSESACSDIPLSFTNPTQEFPQTSMLQASAQQMPQTQQMPPMSNSVNREILNQRTQQLINDINAKRKRDTTLLADFKKAMELQASSSYESLEQAMFQMYEGNGKAIQEKLQELFATLDRISTLEMELEQFKTSLGALYSEIQGPAARPT</sequence>
<dbReference type="PANTHER" id="PTHR28398:SF1">
    <property type="entry name" value="SYNAPTONEMAL COMPLEX CENTRAL ELEMENT PROTEIN 2"/>
    <property type="match status" value="1"/>
</dbReference>
<reference evidence="2" key="1">
    <citation type="submission" date="2022-11" db="UniProtKB">
        <authorList>
            <consortium name="EnsemblMetazoa"/>
        </authorList>
    </citation>
    <scope>IDENTIFICATION</scope>
</reference>
<proteinExistence type="predicted"/>
<dbReference type="OrthoDB" id="6142414at2759"/>
<protein>
    <submittedName>
        <fullName evidence="2">Uncharacterized protein</fullName>
    </submittedName>
</protein>
<dbReference type="EnsemblMetazoa" id="XM_038193494.1">
    <property type="protein sequence ID" value="XP_038049422.1"/>
    <property type="gene ID" value="LOC119723019"/>
</dbReference>
<evidence type="ECO:0000256" key="1">
    <source>
        <dbReference type="SAM" id="MobiDB-lite"/>
    </source>
</evidence>
<name>A0A913ZED4_PATMI</name>
<keyword evidence="3" id="KW-1185">Reference proteome</keyword>
<dbReference type="RefSeq" id="XP_038049423.1">
    <property type="nucleotide sequence ID" value="XM_038193495.1"/>
</dbReference>
<dbReference type="AlphaFoldDB" id="A0A913ZED4"/>
<dbReference type="Proteomes" id="UP000887568">
    <property type="component" value="Unplaced"/>
</dbReference>
<dbReference type="GO" id="GO:0007130">
    <property type="term" value="P:synaptonemal complex assembly"/>
    <property type="evidence" value="ECO:0007669"/>
    <property type="project" value="InterPro"/>
</dbReference>
<organism evidence="2 3">
    <name type="scientific">Patiria miniata</name>
    <name type="common">Bat star</name>
    <name type="synonym">Asterina miniata</name>
    <dbReference type="NCBI Taxonomy" id="46514"/>
    <lineage>
        <taxon>Eukaryota</taxon>
        <taxon>Metazoa</taxon>
        <taxon>Echinodermata</taxon>
        <taxon>Eleutherozoa</taxon>
        <taxon>Asterozoa</taxon>
        <taxon>Asteroidea</taxon>
        <taxon>Valvatacea</taxon>
        <taxon>Valvatida</taxon>
        <taxon>Asterinidae</taxon>
        <taxon>Patiria</taxon>
    </lineage>
</organism>
<dbReference type="RefSeq" id="XP_038049421.1">
    <property type="nucleotide sequence ID" value="XM_038193493.1"/>
</dbReference>
<dbReference type="GeneID" id="119723019"/>
<dbReference type="OMA" id="CGEVSFN"/>
<dbReference type="GO" id="GO:0000801">
    <property type="term" value="C:central element"/>
    <property type="evidence" value="ECO:0007669"/>
    <property type="project" value="InterPro"/>
</dbReference>
<evidence type="ECO:0000313" key="3">
    <source>
        <dbReference type="Proteomes" id="UP000887568"/>
    </source>
</evidence>
<dbReference type="EnsemblMetazoa" id="XM_038193495.1">
    <property type="protein sequence ID" value="XP_038049423.1"/>
    <property type="gene ID" value="LOC119723019"/>
</dbReference>
<dbReference type="PANTHER" id="PTHR28398">
    <property type="entry name" value="SYNAPTONEMAL COMPLEX CENTRAL ELEMENT PROTEIN 2"/>
    <property type="match status" value="1"/>
</dbReference>
<accession>A0A913ZED4</accession>
<dbReference type="RefSeq" id="XP_038049422.1">
    <property type="nucleotide sequence ID" value="XM_038193494.1"/>
</dbReference>
<dbReference type="EnsemblMetazoa" id="XM_038193493.1">
    <property type="protein sequence ID" value="XP_038049421.1"/>
    <property type="gene ID" value="LOC119723019"/>
</dbReference>
<dbReference type="InterPro" id="IPR034609">
    <property type="entry name" value="Syce2"/>
</dbReference>